<organism evidence="2">
    <name type="scientific">freshwater metagenome</name>
    <dbReference type="NCBI Taxonomy" id="449393"/>
    <lineage>
        <taxon>unclassified sequences</taxon>
        <taxon>metagenomes</taxon>
        <taxon>ecological metagenomes</taxon>
    </lineage>
</organism>
<dbReference type="NCBIfam" id="TIGR01379">
    <property type="entry name" value="thiL"/>
    <property type="match status" value="1"/>
</dbReference>
<sequence length="326" mass="32582">MSESAETIGEIGEGATLARIFPLLPASARTVIGPGDDCAVVTVPDGRVPLTTDLMIEGPDFIIGLSTGFDIGWKACATNLADIAAMGATPTALVVGLAAPASTTVSFVEDIARGFRDAAAALAPGCGVVGGDLSHGPVVMVAVTATGEFDGVEPVTRSGAAIGNLVAVAGELGAAKRGLDLLLAGAFGADGTPDRDAVDALWESNPHDVAAQLRPSPPIGLGVVAARAGATAMMDISDGLVLDARRIATASGVAIDFDLAAVGSLDALTGGEDHSLLACFPPLATIPKGFRVIGRVAPGDGVRVDGVPFDARGGWDPFSDYSAESQ</sequence>
<dbReference type="PANTHER" id="PTHR30270">
    <property type="entry name" value="THIAMINE-MONOPHOSPHATE KINASE"/>
    <property type="match status" value="1"/>
</dbReference>
<dbReference type="SUPFAM" id="SSF56042">
    <property type="entry name" value="PurM C-terminal domain-like"/>
    <property type="match status" value="1"/>
</dbReference>
<gene>
    <name evidence="2" type="ORF">UFOPK1788_00842</name>
</gene>
<dbReference type="SUPFAM" id="SSF55326">
    <property type="entry name" value="PurM N-terminal domain-like"/>
    <property type="match status" value="1"/>
</dbReference>
<dbReference type="GO" id="GO:0009228">
    <property type="term" value="P:thiamine biosynthetic process"/>
    <property type="evidence" value="ECO:0007669"/>
    <property type="project" value="InterPro"/>
</dbReference>
<dbReference type="AlphaFoldDB" id="A0A6J6G666"/>
<dbReference type="Pfam" id="PF00586">
    <property type="entry name" value="AIRS"/>
    <property type="match status" value="1"/>
</dbReference>
<protein>
    <submittedName>
        <fullName evidence="2">Unannotated protein</fullName>
    </submittedName>
</protein>
<dbReference type="HAMAP" id="MF_02128">
    <property type="entry name" value="TMP_kinase"/>
    <property type="match status" value="1"/>
</dbReference>
<evidence type="ECO:0000259" key="1">
    <source>
        <dbReference type="Pfam" id="PF00586"/>
    </source>
</evidence>
<name>A0A6J6G666_9ZZZZ</name>
<dbReference type="PIRSF" id="PIRSF005303">
    <property type="entry name" value="Thiam_monoph_kin"/>
    <property type="match status" value="1"/>
</dbReference>
<dbReference type="PANTHER" id="PTHR30270:SF0">
    <property type="entry name" value="THIAMINE-MONOPHOSPHATE KINASE"/>
    <property type="match status" value="1"/>
</dbReference>
<evidence type="ECO:0000313" key="2">
    <source>
        <dbReference type="EMBL" id="CAB4596852.1"/>
    </source>
</evidence>
<dbReference type="InterPro" id="IPR036676">
    <property type="entry name" value="PurM-like_C_sf"/>
</dbReference>
<dbReference type="Gene3D" id="3.90.650.10">
    <property type="entry name" value="PurM-like C-terminal domain"/>
    <property type="match status" value="1"/>
</dbReference>
<dbReference type="GO" id="GO:0009030">
    <property type="term" value="F:thiamine-phosphate kinase activity"/>
    <property type="evidence" value="ECO:0007669"/>
    <property type="project" value="InterPro"/>
</dbReference>
<dbReference type="InterPro" id="IPR006283">
    <property type="entry name" value="ThiL-like"/>
</dbReference>
<proteinExistence type="inferred from homology"/>
<accession>A0A6J6G666</accession>
<dbReference type="InterPro" id="IPR016188">
    <property type="entry name" value="PurM-like_N"/>
</dbReference>
<dbReference type="EMBL" id="CAEZUE010000110">
    <property type="protein sequence ID" value="CAB4596852.1"/>
    <property type="molecule type" value="Genomic_DNA"/>
</dbReference>
<dbReference type="InterPro" id="IPR036921">
    <property type="entry name" value="PurM-like_N_sf"/>
</dbReference>
<feature type="domain" description="PurM-like N-terminal" evidence="1">
    <location>
        <begin position="35"/>
        <end position="148"/>
    </location>
</feature>
<reference evidence="2" key="1">
    <citation type="submission" date="2020-05" db="EMBL/GenBank/DDBJ databases">
        <authorList>
            <person name="Chiriac C."/>
            <person name="Salcher M."/>
            <person name="Ghai R."/>
            <person name="Kavagutti S V."/>
        </authorList>
    </citation>
    <scope>NUCLEOTIDE SEQUENCE</scope>
</reference>
<dbReference type="CDD" id="cd02194">
    <property type="entry name" value="ThiL"/>
    <property type="match status" value="1"/>
</dbReference>
<dbReference type="Gene3D" id="3.30.1330.10">
    <property type="entry name" value="PurM-like, N-terminal domain"/>
    <property type="match status" value="1"/>
</dbReference>